<feature type="compositionally biased region" description="Pro residues" evidence="1">
    <location>
        <begin position="1080"/>
        <end position="1090"/>
    </location>
</feature>
<dbReference type="PANTHER" id="PTHR38690:SF1">
    <property type="entry name" value="PROTEASE"/>
    <property type="match status" value="1"/>
</dbReference>
<protein>
    <recommendedName>
        <fullName evidence="3">YhdP central domain-containing protein</fullName>
    </recommendedName>
</protein>
<dbReference type="NCBIfam" id="TIGR02099">
    <property type="entry name" value="YhdP family protein"/>
    <property type="match status" value="1"/>
</dbReference>
<sequence length="1408" mass="152352">MPRLLRGLVGTAAGLGIIVLAAWLTLQWGILPRADLWRPRLAQWASQAIGMKVQIAHIEVLGDLWAPTLRLEGVQLLDPQGRAALQLGRAELRITPGSLIPRPHQGWTPRMDRILLQTLVLDMQRDAQGRILLAGLPIAPADDRSDADDGSGALADWLFSQPDIRLQDARLRWQDALRPRAGLLELGDVDIELGNRLGRHVARLQATPPAGWGDRFTLSADLAGPLLSASRWLAPGDWRRWSGEIRADWPHVDVGRLRRHIDLPFDLMEGRGQLGSRLTVQDGGLAQAALDLRLEAVALRLAQALPPLTLHRIAGRLALERSETGSLIRAQGLSFELPADGQGREAARWPATDLTLTLEGQPGAWRGGTFAASRLDLALLARSAEAMPLGGPMRRLLAETRPSGQVRQLRYDWSGEAELPTRWRARGQAEQLSLSAEPATAQLERTATPGRPGLHGARVDFEATERGGRAGVRMGRDGALEFPGVFEEPRVPVQRLQAEVRWTLQRSLAQARPAIAVEVRQARFATADGQGEFSGRWKSGPPDGERFGREGWLPGHLDLEARVETLRAERVHRYLPLGIGASTRHYLASALREGQAREVRSRVRGAVLDFPYTGRDQPGEFLIEGRFEGVGFDAAPGSRWPLFSDVSGRLRIDGNRLTLEDTRGRLGHTGSGRFQLEGVEGGIADFVHDPVLKLSGQGRGPAADMVRYLVDSPIDGWLDHLFTPVQAEGESRLTLDLAIPVLEAERTTARGRVELQQARLRMRPGTPELNGLDGRLEFSERDFQVHEARAQVAGGPLQFAGRLGEDGQMRLSGQGRASLEGLRALDEPAVLRSLLQPFDGEADYRIELGLGRLGTRLAIDSDLVGVRSPLPAPLAKPAAQALPLRVRLEPAPDGAELLRVEAGSVAQPLLQVGYLRDAHADGSGAVRRGRIALGAATVEGQDPRAWPARGVDALVALPALSFDRWQQWMHHEAPADWRAAAAAPAAPAPTASSRIDSGPLPGRIQLRTERLTLGGRRFDRVEAQLQRDATRNDRWLLRMQADQLDGEAEYTAAAAASPRPAALRARLSRLVLTPQTEPGAEPPLPAPGSPPAAGTVPAQRLPQIDLQADAVEFAGKPLGRLELRAGPRASGGWLIDRLALQRPEARLEAVGLWLPGTAPVTAGEPAGQTRLTFRLDLIDGGALLDALGWPGQMQGGRGHLGGQIQWPGTPTDYATAQLGGHLRLDLDQGRFPQADPGAGRLLGVLSLQSLPRRFLLDFRDLFQSGFGFDRIDGDIAIRQGQASTRNLRIRGLQAMILTEGSTSLAQETQDLHVWVVPDLNAGAASLAYAVINPAVGLGTLLTQMVLQGPLADAVTREFRITGRWDAPEVTGVDRSTGARPRPDQGAAPPPSSSSSPSSSSLPQEPRTP</sequence>
<feature type="transmembrane region" description="Helical" evidence="2">
    <location>
        <begin position="7"/>
        <end position="30"/>
    </location>
</feature>
<evidence type="ECO:0000256" key="1">
    <source>
        <dbReference type="SAM" id="MobiDB-lite"/>
    </source>
</evidence>
<dbReference type="InterPro" id="IPR025263">
    <property type="entry name" value="YhdP_central"/>
</dbReference>
<gene>
    <name evidence="4" type="ORF">X805_36420</name>
</gene>
<evidence type="ECO:0000313" key="4">
    <source>
        <dbReference type="EMBL" id="KDB50774.1"/>
    </source>
</evidence>
<reference evidence="4 5" key="1">
    <citation type="journal article" date="2014" name="FEMS Microbiol. Ecol.">
        <title>Sphaerotilus natans encrusted with nanoball-shaped Fe(III) oxide minerals formed by nitrate-reducing mixotrophic Fe(II) oxidation.</title>
        <authorList>
            <person name="Park S."/>
            <person name="Kim D.H."/>
            <person name="Lee J.H."/>
            <person name="Hur H.G."/>
        </authorList>
    </citation>
    <scope>NUCLEOTIDE SEQUENCE [LARGE SCALE GENOMIC DNA]</scope>
    <source>
        <strain evidence="4 5">DSM 6575</strain>
    </source>
</reference>
<dbReference type="RefSeq" id="WP_037485034.1">
    <property type="nucleotide sequence ID" value="NZ_AZRA01000116.1"/>
</dbReference>
<dbReference type="STRING" id="34103.SAMN05421778_1352"/>
<keyword evidence="2" id="KW-1133">Transmembrane helix</keyword>
<feature type="region of interest" description="Disordered" evidence="1">
    <location>
        <begin position="979"/>
        <end position="1003"/>
    </location>
</feature>
<name>A0A059KHS0_9BURK</name>
<feature type="region of interest" description="Disordered" evidence="1">
    <location>
        <begin position="1365"/>
        <end position="1408"/>
    </location>
</feature>
<feature type="domain" description="YhdP central" evidence="3">
    <location>
        <begin position="3"/>
        <end position="1369"/>
    </location>
</feature>
<dbReference type="eggNOG" id="COG3164">
    <property type="taxonomic scope" value="Bacteria"/>
</dbReference>
<keyword evidence="5" id="KW-1185">Reference proteome</keyword>
<accession>A0A059KHS0</accession>
<dbReference type="PATRIC" id="fig|1286631.3.peg.3550"/>
<dbReference type="Pfam" id="PF13116">
    <property type="entry name" value="YhdP"/>
    <property type="match status" value="1"/>
</dbReference>
<feature type="compositionally biased region" description="Low complexity" evidence="1">
    <location>
        <begin position="979"/>
        <end position="991"/>
    </location>
</feature>
<proteinExistence type="predicted"/>
<dbReference type="Proteomes" id="UP000026714">
    <property type="component" value="Unassembled WGS sequence"/>
</dbReference>
<dbReference type="PANTHER" id="PTHR38690">
    <property type="entry name" value="PROTEASE-RELATED"/>
    <property type="match status" value="1"/>
</dbReference>
<keyword evidence="2" id="KW-0472">Membrane</keyword>
<keyword evidence="2" id="KW-0812">Transmembrane</keyword>
<evidence type="ECO:0000313" key="5">
    <source>
        <dbReference type="Proteomes" id="UP000026714"/>
    </source>
</evidence>
<comment type="caution">
    <text evidence="4">The sequence shown here is derived from an EMBL/GenBank/DDBJ whole genome shotgun (WGS) entry which is preliminary data.</text>
</comment>
<dbReference type="EMBL" id="AZRA01000116">
    <property type="protein sequence ID" value="KDB50774.1"/>
    <property type="molecule type" value="Genomic_DNA"/>
</dbReference>
<organism evidence="4 5">
    <name type="scientific">Sphaerotilus natans subsp. natans DSM 6575</name>
    <dbReference type="NCBI Taxonomy" id="1286631"/>
    <lineage>
        <taxon>Bacteria</taxon>
        <taxon>Pseudomonadati</taxon>
        <taxon>Pseudomonadota</taxon>
        <taxon>Betaproteobacteria</taxon>
        <taxon>Burkholderiales</taxon>
        <taxon>Sphaerotilaceae</taxon>
        <taxon>Sphaerotilus</taxon>
    </lineage>
</organism>
<feature type="region of interest" description="Disordered" evidence="1">
    <location>
        <begin position="1075"/>
        <end position="1096"/>
    </location>
</feature>
<evidence type="ECO:0000259" key="3">
    <source>
        <dbReference type="Pfam" id="PF13116"/>
    </source>
</evidence>
<dbReference type="InterPro" id="IPR011836">
    <property type="entry name" value="YhdP"/>
</dbReference>
<evidence type="ECO:0000256" key="2">
    <source>
        <dbReference type="SAM" id="Phobius"/>
    </source>
</evidence>